<protein>
    <recommendedName>
        <fullName evidence="12">Urea active transporter 1</fullName>
    </recommendedName>
</protein>
<dbReference type="Pfam" id="PF00474">
    <property type="entry name" value="SSF"/>
    <property type="match status" value="2"/>
</dbReference>
<evidence type="ECO:0000256" key="4">
    <source>
        <dbReference type="ARBA" id="ARBA00022692"/>
    </source>
</evidence>
<dbReference type="InterPro" id="IPR001734">
    <property type="entry name" value="Na/solute_symporter"/>
</dbReference>
<comment type="similarity">
    <text evidence="2 7">Belongs to the sodium:solute symporter (SSF) (TC 2.A.21) family.</text>
</comment>
<evidence type="ECO:0000313" key="10">
    <source>
        <dbReference type="EMBL" id="CAK0737642.1"/>
    </source>
</evidence>
<keyword evidence="11" id="KW-1185">Reference proteome</keyword>
<evidence type="ECO:0000256" key="2">
    <source>
        <dbReference type="ARBA" id="ARBA00006434"/>
    </source>
</evidence>
<accession>A0AAV1HRS4</accession>
<dbReference type="CDD" id="cd11476">
    <property type="entry name" value="SLC5sbd_DUR3"/>
    <property type="match status" value="1"/>
</dbReference>
<dbReference type="PANTHER" id="PTHR46154">
    <property type="match status" value="1"/>
</dbReference>
<feature type="region of interest" description="Disordered" evidence="8">
    <location>
        <begin position="628"/>
        <end position="647"/>
    </location>
</feature>
<dbReference type="PROSITE" id="PS50283">
    <property type="entry name" value="NA_SOLUT_SYMP_3"/>
    <property type="match status" value="1"/>
</dbReference>
<feature type="transmembrane region" description="Helical" evidence="9">
    <location>
        <begin position="189"/>
        <end position="207"/>
    </location>
</feature>
<feature type="transmembrane region" description="Helical" evidence="9">
    <location>
        <begin position="484"/>
        <end position="504"/>
    </location>
</feature>
<dbReference type="Proteomes" id="UP001314263">
    <property type="component" value="Unassembled WGS sequence"/>
</dbReference>
<feature type="transmembrane region" description="Helical" evidence="9">
    <location>
        <begin position="151"/>
        <end position="183"/>
    </location>
</feature>
<sequence length="665" mass="71689">MPVDSQNLFGLHQYDGNSSFFSSTETVLSQGVGYGILVGFGAFFALICSGLAYFDVTFAGHKDSSEHFQTASRNIKTGLIAVDVVSHWTWSITLLQSSTVAWNYGVSGPFWYSAGAVLQIMLFGIMAIQIKRKAPNCHTILEVVRLRWGRAAHLVFLYLFLINNLFITSSLIIGSGAVIHALTGVSQEASSMLIPLSVLVYCVAGGIKAVFTSSYLHSAIIYVAVVLFSIYVYSGSNGHPISSIGKVYDNLKARSAAVPVPSNKDGSILTLFSGDGLEFGFIFFARGYILGGLMWFAVPFTLATTLGLTGLALDLPLAAKEVASGLVPPAVAYHLFGKGGVILITIMVFMAVTSSGSAEFMAVSSLFSYDIYKTYIRPKAAGREMLIVSRLSVLTFALFAGVWSIILIKIGIDINWLFFVIGLLVASVFPPISFLLIWNAVPKGAAITAALGGQACAIITWLVATQQIYGKLSIITTAASGPSLAGNLAAIVVSATICIVWTLIAPDRNASWEMLRQDLRTNIEVLDDAQVIDDEKEDLGQMAHAYKLTWIWAITLSIVIFVLWPLLALPAGIFSRGYFTFWVILSMIWGLVAGAIAIFLPLYEAKEIAKAVFGFGKLADTRKRKAVARNTEVPSKPSPDNSLRAHDVELGEHKPANGSTATLKI</sequence>
<dbReference type="Gene3D" id="1.20.1730.10">
    <property type="entry name" value="Sodium/glucose cotransporter"/>
    <property type="match status" value="1"/>
</dbReference>
<dbReference type="AlphaFoldDB" id="A0AAV1HRS4"/>
<evidence type="ECO:0000256" key="8">
    <source>
        <dbReference type="SAM" id="MobiDB-lite"/>
    </source>
</evidence>
<feature type="transmembrane region" description="Helical" evidence="9">
    <location>
        <begin position="268"/>
        <end position="285"/>
    </location>
</feature>
<evidence type="ECO:0000256" key="1">
    <source>
        <dbReference type="ARBA" id="ARBA00004141"/>
    </source>
</evidence>
<evidence type="ECO:0008006" key="12">
    <source>
        <dbReference type="Google" id="ProtNLM"/>
    </source>
</evidence>
<comment type="caution">
    <text evidence="10">The sequence shown here is derived from an EMBL/GenBank/DDBJ whole genome shotgun (WGS) entry which is preliminary data.</text>
</comment>
<dbReference type="InterPro" id="IPR031155">
    <property type="entry name" value="DUR"/>
</dbReference>
<dbReference type="InterPro" id="IPR038377">
    <property type="entry name" value="Na/Glc_symporter_sf"/>
</dbReference>
<dbReference type="EMBL" id="CAUYUE010000001">
    <property type="protein sequence ID" value="CAK0737642.1"/>
    <property type="molecule type" value="Genomic_DNA"/>
</dbReference>
<keyword evidence="5 9" id="KW-1133">Transmembrane helix</keyword>
<evidence type="ECO:0000256" key="6">
    <source>
        <dbReference type="ARBA" id="ARBA00023136"/>
    </source>
</evidence>
<dbReference type="GO" id="GO:0015204">
    <property type="term" value="F:urea transmembrane transporter activity"/>
    <property type="evidence" value="ECO:0007669"/>
    <property type="project" value="InterPro"/>
</dbReference>
<feature type="transmembrane region" description="Helical" evidence="9">
    <location>
        <begin position="416"/>
        <end position="438"/>
    </location>
</feature>
<feature type="transmembrane region" description="Helical" evidence="9">
    <location>
        <begin position="445"/>
        <end position="464"/>
    </location>
</feature>
<evidence type="ECO:0000256" key="3">
    <source>
        <dbReference type="ARBA" id="ARBA00022448"/>
    </source>
</evidence>
<comment type="subcellular location">
    <subcellularLocation>
        <location evidence="1">Membrane</location>
        <topology evidence="1">Multi-pass membrane protein</topology>
    </subcellularLocation>
</comment>
<reference evidence="10 11" key="1">
    <citation type="submission" date="2023-10" db="EMBL/GenBank/DDBJ databases">
        <authorList>
            <person name="Maclean D."/>
            <person name="Macfadyen A."/>
        </authorList>
    </citation>
    <scope>NUCLEOTIDE SEQUENCE [LARGE SCALE GENOMIC DNA]</scope>
</reference>
<feature type="transmembrane region" description="Helical" evidence="9">
    <location>
        <begin position="579"/>
        <end position="603"/>
    </location>
</feature>
<organism evidence="10 11">
    <name type="scientific">Coccomyxa viridis</name>
    <dbReference type="NCBI Taxonomy" id="1274662"/>
    <lineage>
        <taxon>Eukaryota</taxon>
        <taxon>Viridiplantae</taxon>
        <taxon>Chlorophyta</taxon>
        <taxon>core chlorophytes</taxon>
        <taxon>Trebouxiophyceae</taxon>
        <taxon>Trebouxiophyceae incertae sedis</taxon>
        <taxon>Coccomyxaceae</taxon>
        <taxon>Coccomyxa</taxon>
    </lineage>
</organism>
<evidence type="ECO:0000256" key="7">
    <source>
        <dbReference type="RuleBase" id="RU362091"/>
    </source>
</evidence>
<dbReference type="GO" id="GO:0005886">
    <property type="term" value="C:plasma membrane"/>
    <property type="evidence" value="ECO:0007669"/>
    <property type="project" value="TreeGrafter"/>
</dbReference>
<keyword evidence="6 9" id="KW-0472">Membrane</keyword>
<dbReference type="PANTHER" id="PTHR46154:SF4">
    <property type="entry name" value="UREA ACTIVE TRANSPORTER"/>
    <property type="match status" value="1"/>
</dbReference>
<feature type="transmembrane region" description="Helical" evidence="9">
    <location>
        <begin position="292"/>
        <end position="313"/>
    </location>
</feature>
<evidence type="ECO:0000313" key="11">
    <source>
        <dbReference type="Proteomes" id="UP001314263"/>
    </source>
</evidence>
<keyword evidence="4 9" id="KW-0812">Transmembrane</keyword>
<feature type="transmembrane region" description="Helical" evidence="9">
    <location>
        <begin position="333"/>
        <end position="352"/>
    </location>
</feature>
<evidence type="ECO:0000256" key="5">
    <source>
        <dbReference type="ARBA" id="ARBA00022989"/>
    </source>
</evidence>
<feature type="transmembrane region" description="Helical" evidence="9">
    <location>
        <begin position="32"/>
        <end position="54"/>
    </location>
</feature>
<evidence type="ECO:0000256" key="9">
    <source>
        <dbReference type="SAM" id="Phobius"/>
    </source>
</evidence>
<proteinExistence type="inferred from homology"/>
<feature type="transmembrane region" description="Helical" evidence="9">
    <location>
        <begin position="550"/>
        <end position="573"/>
    </location>
</feature>
<feature type="transmembrane region" description="Helical" evidence="9">
    <location>
        <begin position="110"/>
        <end position="130"/>
    </location>
</feature>
<gene>
    <name evidence="10" type="ORF">CVIRNUC_000946</name>
</gene>
<keyword evidence="3" id="KW-0813">Transport</keyword>
<name>A0AAV1HRS4_9CHLO</name>
<feature type="transmembrane region" description="Helical" evidence="9">
    <location>
        <begin position="387"/>
        <end position="410"/>
    </location>
</feature>
<feature type="transmembrane region" description="Helical" evidence="9">
    <location>
        <begin position="214"/>
        <end position="233"/>
    </location>
</feature>